<evidence type="ECO:0000256" key="2">
    <source>
        <dbReference type="SAM" id="MobiDB-lite"/>
    </source>
</evidence>
<keyword evidence="1" id="KW-0175">Coiled coil</keyword>
<sequence>MENYENELINELRSVNLILREIWTEIGFDQETCVQRQTRIIELVKELLSNVLNGETLLKTKLATSIEENGKEFYHLNKELGTAIPDPDDSLTLLEVERYLRHNVEELLKEVNVRRNKLKELRDIEQELCERLVEEPSNVPKKPIPSKEDLEDLERRIRTLEQEKVNREKTFRHLKSNLSRLLDELELKANSSLELNVLSDVEDLFTLSRSNLHQMKQLNERYEQMVKENERESLHLHNHIRLLYDRLEVDPSERDIFLDTIHGHTPSVLKKLQQEMHRLEELKHQNMARFINKLRRELEVLWDKCYISENERNAFTPYFAEGYTDEVLKAHDNEVQKLQTYYSDNKLIFMKIKQRHEIWNKLVELEEKANDPNRLFGNRGCSLLQEEKERKRVKNELPRVEKELEDLVLAREKKDGQQFLVEGKTISDYIMDQWHQYHEQKEQEKRERQNARSKLLNSESRLGSKPPSVKRRIARNDTLRTSKLRRIGEEQSLGRSTPVTPSRGTRSVLREHDQNTLKNVSTNLFPKKDGTNLSSGEVSSYSHFSDGIQRRSERENMRSSAVHGTKKTPLIHHPSPRHPPPGLPKTPKTLPRIAIRRSPRHSGNRSVRRSPKSATVSRLATPSSSSAFRSPHIGGSRRGTPNRWSKLSFLI</sequence>
<dbReference type="Proteomes" id="UP001445076">
    <property type="component" value="Unassembled WGS sequence"/>
</dbReference>
<proteinExistence type="predicted"/>
<feature type="region of interest" description="Disordered" evidence="2">
    <location>
        <begin position="438"/>
        <end position="641"/>
    </location>
</feature>
<evidence type="ECO:0000313" key="3">
    <source>
        <dbReference type="EMBL" id="KAK8748542.1"/>
    </source>
</evidence>
<dbReference type="PANTHER" id="PTHR19321">
    <property type="entry name" value="PROTEIN REGULATOR OF CYTOKINESIS 1 PRC1-RELATED"/>
    <property type="match status" value="1"/>
</dbReference>
<reference evidence="3 4" key="1">
    <citation type="journal article" date="2024" name="BMC Genomics">
        <title>Genome assembly of redclaw crayfish (Cherax quadricarinatus) provides insights into its immune adaptation and hypoxia tolerance.</title>
        <authorList>
            <person name="Liu Z."/>
            <person name="Zheng J."/>
            <person name="Li H."/>
            <person name="Fang K."/>
            <person name="Wang S."/>
            <person name="He J."/>
            <person name="Zhou D."/>
            <person name="Weng S."/>
            <person name="Chi M."/>
            <person name="Gu Z."/>
            <person name="He J."/>
            <person name="Li F."/>
            <person name="Wang M."/>
        </authorList>
    </citation>
    <scope>NUCLEOTIDE SEQUENCE [LARGE SCALE GENOMIC DNA]</scope>
    <source>
        <strain evidence="3">ZL_2023a</strain>
    </source>
</reference>
<accession>A0AAW0YA26</accession>
<feature type="coiled-coil region" evidence="1">
    <location>
        <begin position="101"/>
        <end position="170"/>
    </location>
</feature>
<name>A0AAW0YA26_CHEQU</name>
<comment type="caution">
    <text evidence="3">The sequence shown here is derived from an EMBL/GenBank/DDBJ whole genome shotgun (WGS) entry which is preliminary data.</text>
</comment>
<dbReference type="GO" id="GO:0005737">
    <property type="term" value="C:cytoplasm"/>
    <property type="evidence" value="ECO:0007669"/>
    <property type="project" value="TreeGrafter"/>
</dbReference>
<feature type="compositionally biased region" description="Polar residues" evidence="2">
    <location>
        <begin position="612"/>
        <end position="628"/>
    </location>
</feature>
<feature type="coiled-coil region" evidence="1">
    <location>
        <begin position="383"/>
        <end position="410"/>
    </location>
</feature>
<feature type="compositionally biased region" description="Polar residues" evidence="2">
    <location>
        <begin position="531"/>
        <end position="543"/>
    </location>
</feature>
<organism evidence="3 4">
    <name type="scientific">Cherax quadricarinatus</name>
    <name type="common">Australian red claw crayfish</name>
    <dbReference type="NCBI Taxonomy" id="27406"/>
    <lineage>
        <taxon>Eukaryota</taxon>
        <taxon>Metazoa</taxon>
        <taxon>Ecdysozoa</taxon>
        <taxon>Arthropoda</taxon>
        <taxon>Crustacea</taxon>
        <taxon>Multicrustacea</taxon>
        <taxon>Malacostraca</taxon>
        <taxon>Eumalacostraca</taxon>
        <taxon>Eucarida</taxon>
        <taxon>Decapoda</taxon>
        <taxon>Pleocyemata</taxon>
        <taxon>Astacidea</taxon>
        <taxon>Parastacoidea</taxon>
        <taxon>Parastacidae</taxon>
        <taxon>Cherax</taxon>
    </lineage>
</organism>
<feature type="compositionally biased region" description="Basic residues" evidence="2">
    <location>
        <begin position="594"/>
        <end position="611"/>
    </location>
</feature>
<evidence type="ECO:0000313" key="4">
    <source>
        <dbReference type="Proteomes" id="UP001445076"/>
    </source>
</evidence>
<feature type="compositionally biased region" description="Basic residues" evidence="2">
    <location>
        <begin position="564"/>
        <end position="576"/>
    </location>
</feature>
<dbReference type="PANTHER" id="PTHR19321:SF41">
    <property type="entry name" value="FASCETTO-RELATED"/>
    <property type="match status" value="1"/>
</dbReference>
<evidence type="ECO:0008006" key="5">
    <source>
        <dbReference type="Google" id="ProtNLM"/>
    </source>
</evidence>
<dbReference type="GO" id="GO:0008017">
    <property type="term" value="F:microtubule binding"/>
    <property type="evidence" value="ECO:0007669"/>
    <property type="project" value="InterPro"/>
</dbReference>
<dbReference type="GO" id="GO:0051256">
    <property type="term" value="P:mitotic spindle midzone assembly"/>
    <property type="evidence" value="ECO:0007669"/>
    <property type="project" value="TreeGrafter"/>
</dbReference>
<dbReference type="EMBL" id="JARKIK010000011">
    <property type="protein sequence ID" value="KAK8748542.1"/>
    <property type="molecule type" value="Genomic_DNA"/>
</dbReference>
<dbReference type="AlphaFoldDB" id="A0AAW0YA26"/>
<gene>
    <name evidence="3" type="ORF">OTU49_015845</name>
</gene>
<feature type="compositionally biased region" description="Basic and acidic residues" evidence="2">
    <location>
        <begin position="438"/>
        <end position="450"/>
    </location>
</feature>
<protein>
    <recommendedName>
        <fullName evidence="5">Protein regulator of cytokinesis 1</fullName>
    </recommendedName>
</protein>
<evidence type="ECO:0000256" key="1">
    <source>
        <dbReference type="SAM" id="Coils"/>
    </source>
</evidence>
<dbReference type="Pfam" id="PF03999">
    <property type="entry name" value="MAP65_ASE1"/>
    <property type="match status" value="1"/>
</dbReference>
<feature type="compositionally biased region" description="Basic and acidic residues" evidence="2">
    <location>
        <begin position="548"/>
        <end position="557"/>
    </location>
</feature>
<dbReference type="GO" id="GO:1990023">
    <property type="term" value="C:mitotic spindle midzone"/>
    <property type="evidence" value="ECO:0007669"/>
    <property type="project" value="TreeGrafter"/>
</dbReference>
<feature type="compositionally biased region" description="Polar residues" evidence="2">
    <location>
        <begin position="493"/>
        <end position="505"/>
    </location>
</feature>
<keyword evidence="4" id="KW-1185">Reference proteome</keyword>
<dbReference type="Gene3D" id="1.20.58.1520">
    <property type="match status" value="1"/>
</dbReference>
<dbReference type="InterPro" id="IPR007145">
    <property type="entry name" value="MAP65_Ase1_PRC1"/>
</dbReference>